<organism evidence="8 9">
    <name type="scientific">Breznakia pachnodae</name>
    <dbReference type="NCBI Taxonomy" id="265178"/>
    <lineage>
        <taxon>Bacteria</taxon>
        <taxon>Bacillati</taxon>
        <taxon>Bacillota</taxon>
        <taxon>Erysipelotrichia</taxon>
        <taxon>Erysipelotrichales</taxon>
        <taxon>Erysipelotrichaceae</taxon>
        <taxon>Breznakia</taxon>
    </lineage>
</organism>
<dbReference type="Gene3D" id="3.40.50.2300">
    <property type="match status" value="1"/>
</dbReference>
<dbReference type="InterPro" id="IPR036634">
    <property type="entry name" value="PRD_sf"/>
</dbReference>
<evidence type="ECO:0000259" key="7">
    <source>
        <dbReference type="PROSITE" id="PS51372"/>
    </source>
</evidence>
<feature type="domain" description="PRD" evidence="7">
    <location>
        <begin position="198"/>
        <end position="302"/>
    </location>
</feature>
<feature type="domain" description="PRD" evidence="7">
    <location>
        <begin position="304"/>
        <end position="411"/>
    </location>
</feature>
<dbReference type="InterPro" id="IPR013196">
    <property type="entry name" value="HTH_11"/>
</dbReference>
<dbReference type="Gene3D" id="1.10.10.10">
    <property type="entry name" value="Winged helix-like DNA-binding domain superfamily/Winged helix DNA-binding domain"/>
    <property type="match status" value="2"/>
</dbReference>
<evidence type="ECO:0000313" key="8">
    <source>
        <dbReference type="EMBL" id="MDQ0360485.1"/>
    </source>
</evidence>
<dbReference type="Pfam" id="PF08279">
    <property type="entry name" value="HTH_11"/>
    <property type="match status" value="1"/>
</dbReference>
<gene>
    <name evidence="8" type="ORF">J2S15_001230</name>
</gene>
<evidence type="ECO:0000256" key="5">
    <source>
        <dbReference type="ARBA" id="ARBA00023163"/>
    </source>
</evidence>
<feature type="domain" description="PTS EIIB type-2" evidence="6">
    <location>
        <begin position="412"/>
        <end position="502"/>
    </location>
</feature>
<dbReference type="SUPFAM" id="SSF46785">
    <property type="entry name" value="Winged helix' DNA-binding domain"/>
    <property type="match status" value="1"/>
</dbReference>
<keyword evidence="3" id="KW-0805">Transcription regulation</keyword>
<dbReference type="Gene3D" id="1.10.1790.10">
    <property type="entry name" value="PRD domain"/>
    <property type="match status" value="1"/>
</dbReference>
<dbReference type="Pfam" id="PF05043">
    <property type="entry name" value="Mga"/>
    <property type="match status" value="1"/>
</dbReference>
<dbReference type="InterPro" id="IPR036095">
    <property type="entry name" value="PTS_EIIB-like_sf"/>
</dbReference>
<dbReference type="PROSITE" id="PS51372">
    <property type="entry name" value="PRD_2"/>
    <property type="match status" value="2"/>
</dbReference>
<accession>A0ABU0E1Q7</accession>
<keyword evidence="5" id="KW-0804">Transcription</keyword>
<dbReference type="Proteomes" id="UP001230220">
    <property type="component" value="Unassembled WGS sequence"/>
</dbReference>
<dbReference type="InterPro" id="IPR007737">
    <property type="entry name" value="Mga_HTH"/>
</dbReference>
<dbReference type="RefSeq" id="WP_307406424.1">
    <property type="nucleotide sequence ID" value="NZ_JAUSUR010000002.1"/>
</dbReference>
<keyword evidence="1" id="KW-0808">Transferase</keyword>
<dbReference type="InterPro" id="IPR050661">
    <property type="entry name" value="BglG_antiterminators"/>
</dbReference>
<dbReference type="InterPro" id="IPR036388">
    <property type="entry name" value="WH-like_DNA-bd_sf"/>
</dbReference>
<dbReference type="EMBL" id="JAUSUR010000002">
    <property type="protein sequence ID" value="MDQ0360485.1"/>
    <property type="molecule type" value="Genomic_DNA"/>
</dbReference>
<evidence type="ECO:0000256" key="1">
    <source>
        <dbReference type="ARBA" id="ARBA00022679"/>
    </source>
</evidence>
<keyword evidence="4" id="KW-0010">Activator</keyword>
<evidence type="ECO:0000256" key="3">
    <source>
        <dbReference type="ARBA" id="ARBA00023015"/>
    </source>
</evidence>
<dbReference type="PROSITE" id="PS51099">
    <property type="entry name" value="PTS_EIIB_TYPE_2"/>
    <property type="match status" value="1"/>
</dbReference>
<comment type="caution">
    <text evidence="8">The sequence shown here is derived from an EMBL/GenBank/DDBJ whole genome shotgun (WGS) entry which is preliminary data.</text>
</comment>
<evidence type="ECO:0000259" key="6">
    <source>
        <dbReference type="PROSITE" id="PS51099"/>
    </source>
</evidence>
<evidence type="ECO:0000256" key="4">
    <source>
        <dbReference type="ARBA" id="ARBA00023159"/>
    </source>
</evidence>
<protein>
    <submittedName>
        <fullName evidence="8">Transcriptional antiterminator</fullName>
    </submittedName>
</protein>
<dbReference type="InterPro" id="IPR013011">
    <property type="entry name" value="PTS_EIIB_2"/>
</dbReference>
<dbReference type="Pfam" id="PF00874">
    <property type="entry name" value="PRD"/>
    <property type="match status" value="2"/>
</dbReference>
<name>A0ABU0E1Q7_9FIRM</name>
<dbReference type="SUPFAM" id="SSF63520">
    <property type="entry name" value="PTS-regulatory domain, PRD"/>
    <property type="match status" value="2"/>
</dbReference>
<reference evidence="8 9" key="1">
    <citation type="submission" date="2023-07" db="EMBL/GenBank/DDBJ databases">
        <title>Genomic Encyclopedia of Type Strains, Phase IV (KMG-IV): sequencing the most valuable type-strain genomes for metagenomic binning, comparative biology and taxonomic classification.</title>
        <authorList>
            <person name="Goeker M."/>
        </authorList>
    </citation>
    <scope>NUCLEOTIDE SEQUENCE [LARGE SCALE GENOMIC DNA]</scope>
    <source>
        <strain evidence="8 9">DSM 16784</strain>
    </source>
</reference>
<dbReference type="InterPro" id="IPR036390">
    <property type="entry name" value="WH_DNA-bd_sf"/>
</dbReference>
<dbReference type="CDD" id="cd05568">
    <property type="entry name" value="PTS_IIB_bgl_like"/>
    <property type="match status" value="1"/>
</dbReference>
<keyword evidence="2" id="KW-0677">Repeat</keyword>
<proteinExistence type="predicted"/>
<dbReference type="PANTHER" id="PTHR30185">
    <property type="entry name" value="CRYPTIC BETA-GLUCOSIDE BGL OPERON ANTITERMINATOR"/>
    <property type="match status" value="1"/>
</dbReference>
<dbReference type="InterPro" id="IPR011608">
    <property type="entry name" value="PRD"/>
</dbReference>
<evidence type="ECO:0000256" key="2">
    <source>
        <dbReference type="ARBA" id="ARBA00022737"/>
    </source>
</evidence>
<sequence length="513" mass="60371">MNNKRIIQIVDILLKQENYVTIDDISKQINVSNKTIRNDLKIVDQWLSENQLHLVKKTGVGICIEGEQDAKLKISETIMQKNRELIDYSPEARKIFIAMRLLNSEEHYRIYELANELYVSRATIHKDIIEVSDLFEKEKIKLHRKNNHGLQIEGKERNKRNLLIELMVQDNGYQMFRNIVNDDNYECDGSIVFAGLDINDDELNEFVRIVMKSDNPYLMELPFDTLVFVLLHIFVSFIRVSQKHTVTLSKEFLEELQQQPFFDEIKAITDVLADYYHIQFNEMEVRYLQVYCISLQNSKSTNESDEQEAIEVARALIDSWSEQLQLPLKDDEELFDSLYAHLYPAITRFRHNILIENPLIHEIHNLYKNTYKIAENSVSYINDRYQIQVSKEEIGYLTLHLAAALDYFKEPLKTILVCNSGIGTNNLLINKLKEQIPEINIVDQESFVSIYERPLDDIELIISTIELHLKTTKPILKISPLLKDYDLMRLKEIIRKFYKIKNDPLLRMNKTHE</sequence>
<dbReference type="SUPFAM" id="SSF52794">
    <property type="entry name" value="PTS system IIB component-like"/>
    <property type="match status" value="1"/>
</dbReference>
<keyword evidence="9" id="KW-1185">Reference proteome</keyword>
<dbReference type="PANTHER" id="PTHR30185:SF18">
    <property type="entry name" value="TRANSCRIPTIONAL REGULATOR MTLR"/>
    <property type="match status" value="1"/>
</dbReference>
<evidence type="ECO:0000313" key="9">
    <source>
        <dbReference type="Proteomes" id="UP001230220"/>
    </source>
</evidence>